<keyword evidence="3" id="KW-1185">Reference proteome</keyword>
<gene>
    <name evidence="2" type="ORF">GMARGA_LOCUS21668</name>
</gene>
<evidence type="ECO:0000313" key="3">
    <source>
        <dbReference type="Proteomes" id="UP000789901"/>
    </source>
</evidence>
<comment type="caution">
    <text evidence="2">The sequence shown here is derived from an EMBL/GenBank/DDBJ whole genome shotgun (WGS) entry which is preliminary data.</text>
</comment>
<feature type="non-terminal residue" evidence="2">
    <location>
        <position position="1"/>
    </location>
</feature>
<accession>A0ABN7VQQ2</accession>
<sequence>IDYQPDKIRLDVEIKKLFQKKEQEIVEILEKFKNRVLKKDQAVTKYLGIQHVELICIIREIIKEYDYIQYKIARAKDTLLQLEYSTHNYDTKELQATINGDESVHRPCKCKLEARELQEEIVRINGTTHLLEKESPTDIEMSEKEEVSSIIADITNKNLQPKQATATQEKEPIKSSRNRNTKTPCDMNSTGSIPERKLLKKILERLGNLEGKQDLLKGIQNAKIQSSEMMTNSDHAIISALINLDHLTFNNNMAKTRAKGIKRTVYLYEEEQTEAHIVDQTWNIIVNSIMEAANICLPKKRLQYLINNRRRQKKEKKSKIYKTIVQLSKWIRKGKKNQNQKINAALREEMNLSIREINKKLNVKIASIEKYWLSKLIQDLKE</sequence>
<name>A0ABN7VQQ2_GIGMA</name>
<evidence type="ECO:0000256" key="1">
    <source>
        <dbReference type="SAM" id="MobiDB-lite"/>
    </source>
</evidence>
<dbReference type="EMBL" id="CAJVQB010020203">
    <property type="protein sequence ID" value="CAG8793803.1"/>
    <property type="molecule type" value="Genomic_DNA"/>
</dbReference>
<protein>
    <submittedName>
        <fullName evidence="2">40490_t:CDS:1</fullName>
    </submittedName>
</protein>
<dbReference type="Proteomes" id="UP000789901">
    <property type="component" value="Unassembled WGS sequence"/>
</dbReference>
<feature type="compositionally biased region" description="Polar residues" evidence="1">
    <location>
        <begin position="181"/>
        <end position="191"/>
    </location>
</feature>
<feature type="compositionally biased region" description="Polar residues" evidence="1">
    <location>
        <begin position="158"/>
        <end position="167"/>
    </location>
</feature>
<organism evidence="2 3">
    <name type="scientific">Gigaspora margarita</name>
    <dbReference type="NCBI Taxonomy" id="4874"/>
    <lineage>
        <taxon>Eukaryota</taxon>
        <taxon>Fungi</taxon>
        <taxon>Fungi incertae sedis</taxon>
        <taxon>Mucoromycota</taxon>
        <taxon>Glomeromycotina</taxon>
        <taxon>Glomeromycetes</taxon>
        <taxon>Diversisporales</taxon>
        <taxon>Gigasporaceae</taxon>
        <taxon>Gigaspora</taxon>
    </lineage>
</organism>
<evidence type="ECO:0000313" key="2">
    <source>
        <dbReference type="EMBL" id="CAG8793803.1"/>
    </source>
</evidence>
<reference evidence="2 3" key="1">
    <citation type="submission" date="2021-06" db="EMBL/GenBank/DDBJ databases">
        <authorList>
            <person name="Kallberg Y."/>
            <person name="Tangrot J."/>
            <person name="Rosling A."/>
        </authorList>
    </citation>
    <scope>NUCLEOTIDE SEQUENCE [LARGE SCALE GENOMIC DNA]</scope>
    <source>
        <strain evidence="2 3">120-4 pot B 10/14</strain>
    </source>
</reference>
<proteinExistence type="predicted"/>
<feature type="region of interest" description="Disordered" evidence="1">
    <location>
        <begin position="158"/>
        <end position="191"/>
    </location>
</feature>